<proteinExistence type="predicted"/>
<protein>
    <recommendedName>
        <fullName evidence="4">Lanthionine synthetase C-like protein</fullName>
    </recommendedName>
</protein>
<sequence>MIDSNMNTFLCSDLDKMLLELIKSNPFMGVSHGKMGICIYFFLMGHYENNQFKRETGEDLLNQVIDLLDQNQELDIENGLAGIALGIRFLIKKGIVQGDINEVLEDIDNTIFRRLNDERNSIRSILNDSQIIQMLYYIYIRLGDFEESTDNYILFKDLLIKIVNVLGDESSTSYMKESSSFSLYSYQLPLLLDILGRILKLKIYNDKISHIITFLTPQILSHRPYLHAFRLFLLYGLQSFNCCANTEKEKLSLYMHDLEKQIDIDRILDIELKNQDIFISNGVAGIYLLIKMLEKQKKNSNIQLDIERLKNRILKSEAWHSLLNKPYFFKIHHGLFNGFPGTAIILWLMSQTKRM</sequence>
<feature type="transmembrane region" description="Helical" evidence="1">
    <location>
        <begin position="331"/>
        <end position="349"/>
    </location>
</feature>
<comment type="caution">
    <text evidence="2">The sequence shown here is derived from an EMBL/GenBank/DDBJ whole genome shotgun (WGS) entry which is preliminary data.</text>
</comment>
<reference evidence="2 3" key="1">
    <citation type="submission" date="2019-03" db="EMBL/GenBank/DDBJ databases">
        <title>San Antonio Military Medical Center submission to MRSN (WRAIR), pending publication.</title>
        <authorList>
            <person name="Blyth D.M."/>
            <person name="Mccarthy S.L."/>
            <person name="Schall S.E."/>
            <person name="Stam J.A."/>
            <person name="Ong A.C."/>
            <person name="Mcgann P.T."/>
        </authorList>
    </citation>
    <scope>NUCLEOTIDE SEQUENCE [LARGE SCALE GENOMIC DNA]</scope>
    <source>
        <strain evidence="2 3">MRSN571793</strain>
    </source>
</reference>
<evidence type="ECO:0000313" key="3">
    <source>
        <dbReference type="Proteomes" id="UP000297861"/>
    </source>
</evidence>
<name>A0A4Y8LBG7_9BACT</name>
<keyword evidence="1" id="KW-0812">Transmembrane</keyword>
<dbReference type="AlphaFoldDB" id="A0A4Y8LBG7"/>
<dbReference type="SUPFAM" id="SSF158745">
    <property type="entry name" value="LanC-like"/>
    <property type="match status" value="1"/>
</dbReference>
<dbReference type="Gene3D" id="1.50.10.20">
    <property type="match status" value="1"/>
</dbReference>
<dbReference type="RefSeq" id="WP_134435619.1">
    <property type="nucleotide sequence ID" value="NZ_SOML01000002.1"/>
</dbReference>
<keyword evidence="1" id="KW-0472">Membrane</keyword>
<keyword evidence="3" id="KW-1185">Reference proteome</keyword>
<dbReference type="Proteomes" id="UP000297861">
    <property type="component" value="Unassembled WGS sequence"/>
</dbReference>
<gene>
    <name evidence="2" type="ORF">E2605_04310</name>
</gene>
<keyword evidence="1" id="KW-1133">Transmembrane helix</keyword>
<organism evidence="2 3">
    <name type="scientific">Dysgonomonas capnocytophagoides</name>
    <dbReference type="NCBI Taxonomy" id="45254"/>
    <lineage>
        <taxon>Bacteria</taxon>
        <taxon>Pseudomonadati</taxon>
        <taxon>Bacteroidota</taxon>
        <taxon>Bacteroidia</taxon>
        <taxon>Bacteroidales</taxon>
        <taxon>Dysgonomonadaceae</taxon>
        <taxon>Dysgonomonas</taxon>
    </lineage>
</organism>
<dbReference type="OrthoDB" id="1092992at2"/>
<evidence type="ECO:0008006" key="4">
    <source>
        <dbReference type="Google" id="ProtNLM"/>
    </source>
</evidence>
<evidence type="ECO:0000256" key="1">
    <source>
        <dbReference type="SAM" id="Phobius"/>
    </source>
</evidence>
<evidence type="ECO:0000313" key="2">
    <source>
        <dbReference type="EMBL" id="TFD97846.1"/>
    </source>
</evidence>
<dbReference type="EMBL" id="SOML01000002">
    <property type="protein sequence ID" value="TFD97846.1"/>
    <property type="molecule type" value="Genomic_DNA"/>
</dbReference>
<accession>A0A4Y8LBG7</accession>